<accession>A0ABY5S5I8</accession>
<evidence type="ECO:0000259" key="1">
    <source>
        <dbReference type="PROSITE" id="PS50056"/>
    </source>
</evidence>
<dbReference type="Proteomes" id="UP001057877">
    <property type="component" value="Chromosome"/>
</dbReference>
<evidence type="ECO:0000313" key="2">
    <source>
        <dbReference type="EMBL" id="UVI29186.1"/>
    </source>
</evidence>
<dbReference type="PROSITE" id="PS50056">
    <property type="entry name" value="TYR_PHOSPHATASE_2"/>
    <property type="match status" value="1"/>
</dbReference>
<reference evidence="2" key="1">
    <citation type="submission" date="2022-01" db="EMBL/GenBank/DDBJ databases">
        <title>Paenibacillus spongiae sp. nov., isolated from marine sponge.</title>
        <authorList>
            <person name="Li Z."/>
            <person name="Zhang M."/>
        </authorList>
    </citation>
    <scope>NUCLEOTIDE SEQUENCE</scope>
    <source>
        <strain evidence="2">PHS-Z3</strain>
    </source>
</reference>
<organism evidence="2 3">
    <name type="scientific">Paenibacillus spongiae</name>
    <dbReference type="NCBI Taxonomy" id="2909671"/>
    <lineage>
        <taxon>Bacteria</taxon>
        <taxon>Bacillati</taxon>
        <taxon>Bacillota</taxon>
        <taxon>Bacilli</taxon>
        <taxon>Bacillales</taxon>
        <taxon>Paenibacillaceae</taxon>
        <taxon>Paenibacillus</taxon>
    </lineage>
</organism>
<dbReference type="Gene3D" id="3.90.190.10">
    <property type="entry name" value="Protein tyrosine phosphatase superfamily"/>
    <property type="match status" value="1"/>
</dbReference>
<proteinExistence type="predicted"/>
<dbReference type="EMBL" id="CP091430">
    <property type="protein sequence ID" value="UVI29186.1"/>
    <property type="molecule type" value="Genomic_DNA"/>
</dbReference>
<protein>
    <submittedName>
        <fullName evidence="2">Protein tyrosine phosphatase</fullName>
    </submittedName>
</protein>
<dbReference type="RefSeq" id="WP_258385275.1">
    <property type="nucleotide sequence ID" value="NZ_CP091430.1"/>
</dbReference>
<keyword evidence="3" id="KW-1185">Reference proteome</keyword>
<dbReference type="SUPFAM" id="SSF52799">
    <property type="entry name" value="(Phosphotyrosine protein) phosphatases II"/>
    <property type="match status" value="1"/>
</dbReference>
<name>A0ABY5S5I8_9BACL</name>
<sequence length="144" mass="15280">MTKNYQALVGDQIFFGAASDAQDMVEQEQVDVLVDLRGDAAESADGSGKAKWVHIPCDENGETPLEQSIQSAVDQVVNAYHNGQKVGFHCGGGGGKAGSVAIGTLIALGTCATIEEAETMTTAIRDKVKIRPEQRAALEKLYQK</sequence>
<gene>
    <name evidence="2" type="ORF">L1F29_27745</name>
</gene>
<dbReference type="Pfam" id="PF22785">
    <property type="entry name" value="Tc-R-P"/>
    <property type="match status" value="1"/>
</dbReference>
<feature type="domain" description="Tyrosine specific protein phosphatases" evidence="1">
    <location>
        <begin position="67"/>
        <end position="136"/>
    </location>
</feature>
<dbReference type="InterPro" id="IPR029021">
    <property type="entry name" value="Prot-tyrosine_phosphatase-like"/>
</dbReference>
<dbReference type="InterPro" id="IPR000387">
    <property type="entry name" value="Tyr_Pase_dom"/>
</dbReference>
<evidence type="ECO:0000313" key="3">
    <source>
        <dbReference type="Proteomes" id="UP001057877"/>
    </source>
</evidence>